<dbReference type="Gene3D" id="3.40.50.150">
    <property type="entry name" value="Vaccinia Virus protein VP39"/>
    <property type="match status" value="1"/>
</dbReference>
<organism evidence="4 5">
    <name type="scientific">Rugosimonospora acidiphila</name>
    <dbReference type="NCBI Taxonomy" id="556531"/>
    <lineage>
        <taxon>Bacteria</taxon>
        <taxon>Bacillati</taxon>
        <taxon>Actinomycetota</taxon>
        <taxon>Actinomycetes</taxon>
        <taxon>Micromonosporales</taxon>
        <taxon>Micromonosporaceae</taxon>
        <taxon>Rugosimonospora</taxon>
    </lineage>
</organism>
<evidence type="ECO:0000313" key="4">
    <source>
        <dbReference type="EMBL" id="GAA5195317.1"/>
    </source>
</evidence>
<dbReference type="EMBL" id="BAABJQ010000023">
    <property type="protein sequence ID" value="GAA5195317.1"/>
    <property type="molecule type" value="Genomic_DNA"/>
</dbReference>
<protein>
    <submittedName>
        <fullName evidence="4">SCO2525 family SAM-dependent methyltransferase</fullName>
    </submittedName>
</protein>
<dbReference type="PANTHER" id="PTHR10867:SF17">
    <property type="entry name" value="NICOTINAMIDE N-METHYLTRANSFERASE"/>
    <property type="match status" value="1"/>
</dbReference>
<proteinExistence type="predicted"/>
<dbReference type="GO" id="GO:0032259">
    <property type="term" value="P:methylation"/>
    <property type="evidence" value="ECO:0007669"/>
    <property type="project" value="UniProtKB-KW"/>
</dbReference>
<keyword evidence="5" id="KW-1185">Reference proteome</keyword>
<evidence type="ECO:0000256" key="1">
    <source>
        <dbReference type="ARBA" id="ARBA00022603"/>
    </source>
</evidence>
<dbReference type="Proteomes" id="UP001501570">
    <property type="component" value="Unassembled WGS sequence"/>
</dbReference>
<dbReference type="PROSITE" id="PS51681">
    <property type="entry name" value="SAM_MT_NNMT_PNMT_TEMT"/>
    <property type="match status" value="1"/>
</dbReference>
<name>A0ABP9SIM5_9ACTN</name>
<evidence type="ECO:0000256" key="2">
    <source>
        <dbReference type="ARBA" id="ARBA00022679"/>
    </source>
</evidence>
<gene>
    <name evidence="4" type="ORF">GCM10023322_61780</name>
</gene>
<dbReference type="GO" id="GO:0008168">
    <property type="term" value="F:methyltransferase activity"/>
    <property type="evidence" value="ECO:0007669"/>
    <property type="project" value="UniProtKB-KW"/>
</dbReference>
<keyword evidence="3" id="KW-0949">S-adenosyl-L-methionine</keyword>
<dbReference type="InterPro" id="IPR000940">
    <property type="entry name" value="NNMT_TEMT_trans"/>
</dbReference>
<evidence type="ECO:0000313" key="5">
    <source>
        <dbReference type="Proteomes" id="UP001501570"/>
    </source>
</evidence>
<keyword evidence="2" id="KW-0808">Transferase</keyword>
<keyword evidence="1 4" id="KW-0489">Methyltransferase</keyword>
<reference evidence="5" key="1">
    <citation type="journal article" date="2019" name="Int. J. Syst. Evol. Microbiol.">
        <title>The Global Catalogue of Microorganisms (GCM) 10K type strain sequencing project: providing services to taxonomists for standard genome sequencing and annotation.</title>
        <authorList>
            <consortium name="The Broad Institute Genomics Platform"/>
            <consortium name="The Broad Institute Genome Sequencing Center for Infectious Disease"/>
            <person name="Wu L."/>
            <person name="Ma J."/>
        </authorList>
    </citation>
    <scope>NUCLEOTIDE SEQUENCE [LARGE SCALE GENOMIC DNA]</scope>
    <source>
        <strain evidence="5">JCM 18304</strain>
    </source>
</reference>
<dbReference type="InterPro" id="IPR029063">
    <property type="entry name" value="SAM-dependent_MTases_sf"/>
</dbReference>
<accession>A0ABP9SIM5</accession>
<comment type="caution">
    <text evidence="4">The sequence shown here is derived from an EMBL/GenBank/DDBJ whole genome shotgun (WGS) entry which is preliminary data.</text>
</comment>
<dbReference type="PANTHER" id="PTHR10867">
    <property type="entry name" value="NNMT/PNMT/TEMT FAMILY MEMBER"/>
    <property type="match status" value="1"/>
</dbReference>
<dbReference type="NCBIfam" id="NF040568">
    <property type="entry name" value="SCO2525_fam"/>
    <property type="match status" value="1"/>
</dbReference>
<dbReference type="SUPFAM" id="SSF53335">
    <property type="entry name" value="S-adenosyl-L-methionine-dependent methyltransferases"/>
    <property type="match status" value="1"/>
</dbReference>
<evidence type="ECO:0000256" key="3">
    <source>
        <dbReference type="ARBA" id="ARBA00022691"/>
    </source>
</evidence>
<sequence length="246" mass="27206">MNTPSQSNDLQPWDDFDSAWYLAHNYKTLRFDDREIIERMATFLASSGPGLSGIDVGSGTNLYPSLAMLPSCRSIAMVERARSNVGWLREEIRGYAPTWDPFWGALINAQADRYKPIEARRLLAERAGVQQGSIFSLPRGRWDIGTMFFVAESITARPDEFERATQSFVRSLRQGAPFAAAFMRHSTGYRVNGLKFPAVSVGEAQVDECLAPVAYDVTVTMIPSGKNPLRDGYDGMILATGYASGS</sequence>
<dbReference type="Pfam" id="PF01234">
    <property type="entry name" value="NNMT_PNMT_TEMT"/>
    <property type="match status" value="1"/>
</dbReference>